<evidence type="ECO:0000256" key="5">
    <source>
        <dbReference type="PROSITE-ProRule" id="PRU00339"/>
    </source>
</evidence>
<proteinExistence type="inferred from homology"/>
<dbReference type="InterPro" id="IPR027417">
    <property type="entry name" value="P-loop_NTPase"/>
</dbReference>
<evidence type="ECO:0000313" key="9">
    <source>
        <dbReference type="Proteomes" id="UP001195724"/>
    </source>
</evidence>
<dbReference type="InterPro" id="IPR001867">
    <property type="entry name" value="OmpR/PhoB-type_DNA-bd"/>
</dbReference>
<evidence type="ECO:0000256" key="1">
    <source>
        <dbReference type="ARBA" id="ARBA00005820"/>
    </source>
</evidence>
<dbReference type="PROSITE" id="PS50005">
    <property type="entry name" value="TPR"/>
    <property type="match status" value="1"/>
</dbReference>
<evidence type="ECO:0000259" key="7">
    <source>
        <dbReference type="PROSITE" id="PS51755"/>
    </source>
</evidence>
<dbReference type="Proteomes" id="UP001195724">
    <property type="component" value="Unassembled WGS sequence"/>
</dbReference>
<sequence length="941" mass="102476">MPGREVVMAVRFRLLGGVEADVGGVPVALGHAKQRGVLAVLLVEAGAPVTADALLERVWGDRLPARGRHVLHSYVSRLRAVLAVTERVRLVRRPGGYQLTADEQDVDLHRFGHLVARARAADDERAAALFDEALGLWRGEPLPDLDTPWAEALRASLAAQRLAAELDRADLALRRGRHAELLPDLAERARRHPLDERVAAQLVLALYRSGRQADALEHYRRVRARLVEELGADPGPRLRDLHQRVLAADPDLAADGPGAARASAAAPVPRQLPAVPRSFTGRAAELAALTASLDEAPSGTVVISAIGGSGGIGKTWLALAWAHRHRDRFPDGQLFVDLRGFSPDGEPVAAETAVRGFLDTLGVEPDRVPGDPGARAALFRSLIAGRRVLIVLDNAATADQVVPLLPGDGSAAVLVTSRNRLTELITRHGAHPLRVDVLPDAEARQVLVDRLGARRVEAEPDAVRRLLACCGGLPLALGVVAARATVHPDFPLSALADELHDTATRLAALDDGNPATSLPEVLSWSVDALGERPARVLALLGLAPGPDTGLRAAADLAGLDVAATRSALRALEDLHLVQQRAPGRYGMHDLVKLFAADRAHRTLPEADRDAALRRLVGFLLRTAFAAERVLDPHREPIRLADFPDCHPLSPPDQDAALDWFATEHRTLLAVQQFAAGRGWHDPVWQLAWSLDTFLYRRGHLQDAVVVWRAGVAAAERQGDPRALLLAHRLLGDAAAFAGLPDEAMRHLVRALELAERTDDRTTQAHTHYTLTRAWEQRGEDRRALDHALRALRLYRDLGRPEWECAALSAAGWLYARVGDHDQARAHCRAALELGDRRPDPTLAAAVMDTLGYSAHRTGDHAEALEHYREALELYREHGNTYNQADTLDRLGLVHRALGRPDSAREVWRQALDLYRAQDRADEALRVRDQLDALDGEGRGTT</sequence>
<evidence type="ECO:0000313" key="8">
    <source>
        <dbReference type="EMBL" id="MBM7814856.1"/>
    </source>
</evidence>
<dbReference type="PANTHER" id="PTHR35807:SF1">
    <property type="entry name" value="TRANSCRIPTIONAL REGULATOR REDD"/>
    <property type="match status" value="1"/>
</dbReference>
<reference evidence="8 9" key="1">
    <citation type="submission" date="2021-01" db="EMBL/GenBank/DDBJ databases">
        <title>Sequencing the genomes of 1000 actinobacteria strains.</title>
        <authorList>
            <person name="Klenk H.-P."/>
        </authorList>
    </citation>
    <scope>NUCLEOTIDE SEQUENCE [LARGE SCALE GENOMIC DNA]</scope>
    <source>
        <strain evidence="8 9">DSM 44581</strain>
    </source>
</reference>
<evidence type="ECO:0000256" key="6">
    <source>
        <dbReference type="PROSITE-ProRule" id="PRU01091"/>
    </source>
</evidence>
<dbReference type="Pfam" id="PF00486">
    <property type="entry name" value="Trans_reg_C"/>
    <property type="match status" value="1"/>
</dbReference>
<dbReference type="SMART" id="SM00862">
    <property type="entry name" value="Trans_reg_C"/>
    <property type="match status" value="1"/>
</dbReference>
<feature type="DNA-binding region" description="OmpR/PhoB-type" evidence="6">
    <location>
        <begin position="1"/>
        <end position="101"/>
    </location>
</feature>
<dbReference type="PROSITE" id="PS51755">
    <property type="entry name" value="OMPR_PHOB"/>
    <property type="match status" value="1"/>
</dbReference>
<dbReference type="PRINTS" id="PR00364">
    <property type="entry name" value="DISEASERSIST"/>
</dbReference>
<comment type="similarity">
    <text evidence="1">Belongs to the AfsR/DnrI/RedD regulatory family.</text>
</comment>
<dbReference type="Gene3D" id="1.10.10.10">
    <property type="entry name" value="Winged helix-like DNA-binding domain superfamily/Winged helix DNA-binding domain"/>
    <property type="match status" value="1"/>
</dbReference>
<dbReference type="SMART" id="SM00028">
    <property type="entry name" value="TPR"/>
    <property type="match status" value="5"/>
</dbReference>
<dbReference type="GO" id="GO:0003677">
    <property type="term" value="F:DNA binding"/>
    <property type="evidence" value="ECO:0007669"/>
    <property type="project" value="UniProtKB-KW"/>
</dbReference>
<evidence type="ECO:0000256" key="4">
    <source>
        <dbReference type="ARBA" id="ARBA00023163"/>
    </source>
</evidence>
<comment type="caution">
    <text evidence="8">The sequence shown here is derived from an EMBL/GenBank/DDBJ whole genome shotgun (WGS) entry which is preliminary data.</text>
</comment>
<dbReference type="SUPFAM" id="SSF48452">
    <property type="entry name" value="TPR-like"/>
    <property type="match status" value="2"/>
</dbReference>
<dbReference type="SUPFAM" id="SSF46894">
    <property type="entry name" value="C-terminal effector domain of the bipartite response regulators"/>
    <property type="match status" value="1"/>
</dbReference>
<name>A0ABS2SIF8_9PSEU</name>
<keyword evidence="5" id="KW-0802">TPR repeat</keyword>
<dbReference type="PANTHER" id="PTHR35807">
    <property type="entry name" value="TRANSCRIPTIONAL REGULATOR REDD-RELATED"/>
    <property type="match status" value="1"/>
</dbReference>
<evidence type="ECO:0000256" key="2">
    <source>
        <dbReference type="ARBA" id="ARBA00023015"/>
    </source>
</evidence>
<dbReference type="Pfam" id="PF13424">
    <property type="entry name" value="TPR_12"/>
    <property type="match status" value="1"/>
</dbReference>
<gene>
    <name evidence="8" type="ORF">JOE68_005721</name>
</gene>
<dbReference type="Pfam" id="PF03704">
    <property type="entry name" value="BTAD"/>
    <property type="match status" value="1"/>
</dbReference>
<dbReference type="InterPro" id="IPR019734">
    <property type="entry name" value="TPR_rpt"/>
</dbReference>
<dbReference type="Gene3D" id="3.40.50.300">
    <property type="entry name" value="P-loop containing nucleotide triphosphate hydrolases"/>
    <property type="match status" value="1"/>
</dbReference>
<protein>
    <submittedName>
        <fullName evidence="8">DNA-binding SARP family transcriptional activator/Tfp pilus assembly protein PilF</fullName>
    </submittedName>
</protein>
<dbReference type="Gene3D" id="1.25.40.10">
    <property type="entry name" value="Tetratricopeptide repeat domain"/>
    <property type="match status" value="3"/>
</dbReference>
<dbReference type="SUPFAM" id="SSF52540">
    <property type="entry name" value="P-loop containing nucleoside triphosphate hydrolases"/>
    <property type="match status" value="1"/>
</dbReference>
<evidence type="ECO:0000256" key="3">
    <source>
        <dbReference type="ARBA" id="ARBA00023125"/>
    </source>
</evidence>
<dbReference type="RefSeq" id="WP_239562381.1">
    <property type="nucleotide sequence ID" value="NZ_JAFBCL010000001.1"/>
</dbReference>
<dbReference type="InterPro" id="IPR016032">
    <property type="entry name" value="Sig_transdc_resp-reg_C-effctor"/>
</dbReference>
<dbReference type="InterPro" id="IPR051677">
    <property type="entry name" value="AfsR-DnrI-RedD_regulator"/>
</dbReference>
<dbReference type="EMBL" id="JAFBCL010000001">
    <property type="protein sequence ID" value="MBM7814856.1"/>
    <property type="molecule type" value="Genomic_DNA"/>
</dbReference>
<feature type="domain" description="OmpR/PhoB-type" evidence="7">
    <location>
        <begin position="1"/>
        <end position="101"/>
    </location>
</feature>
<accession>A0ABS2SIF8</accession>
<keyword evidence="3 6" id="KW-0238">DNA-binding</keyword>
<keyword evidence="9" id="KW-1185">Reference proteome</keyword>
<dbReference type="CDD" id="cd15831">
    <property type="entry name" value="BTAD"/>
    <property type="match status" value="1"/>
</dbReference>
<feature type="repeat" description="TPR" evidence="5">
    <location>
        <begin position="844"/>
        <end position="877"/>
    </location>
</feature>
<keyword evidence="4" id="KW-0804">Transcription</keyword>
<organism evidence="8 9">
    <name type="scientific">Saccharothrix algeriensis</name>
    <dbReference type="NCBI Taxonomy" id="173560"/>
    <lineage>
        <taxon>Bacteria</taxon>
        <taxon>Bacillati</taxon>
        <taxon>Actinomycetota</taxon>
        <taxon>Actinomycetes</taxon>
        <taxon>Pseudonocardiales</taxon>
        <taxon>Pseudonocardiaceae</taxon>
        <taxon>Saccharothrix</taxon>
    </lineage>
</organism>
<dbReference type="InterPro" id="IPR005158">
    <property type="entry name" value="BTAD"/>
</dbReference>
<keyword evidence="2" id="KW-0805">Transcription regulation</keyword>
<dbReference type="SMART" id="SM01043">
    <property type="entry name" value="BTAD"/>
    <property type="match status" value="1"/>
</dbReference>
<dbReference type="InterPro" id="IPR011990">
    <property type="entry name" value="TPR-like_helical_dom_sf"/>
</dbReference>
<dbReference type="InterPro" id="IPR036388">
    <property type="entry name" value="WH-like_DNA-bd_sf"/>
</dbReference>